<dbReference type="PROSITE" id="PS50110">
    <property type="entry name" value="RESPONSE_REGULATORY"/>
    <property type="match status" value="1"/>
</dbReference>
<dbReference type="Proteomes" id="UP000006048">
    <property type="component" value="Chromosome"/>
</dbReference>
<evidence type="ECO:0000256" key="2">
    <source>
        <dbReference type="ARBA" id="ARBA00034247"/>
    </source>
</evidence>
<keyword evidence="3" id="KW-0597">Phosphoprotein</keyword>
<feature type="modified residue" description="4-aspartylphosphate" evidence="3">
    <location>
        <position position="61"/>
    </location>
</feature>
<dbReference type="STRING" id="869212.Turpa_1699"/>
<name>I4B4Z0_TURPD</name>
<dbReference type="PROSITE" id="PS50887">
    <property type="entry name" value="GGDEF"/>
    <property type="match status" value="1"/>
</dbReference>
<dbReference type="FunFam" id="3.30.70.270:FF:000001">
    <property type="entry name" value="Diguanylate cyclase domain protein"/>
    <property type="match status" value="1"/>
</dbReference>
<protein>
    <recommendedName>
        <fullName evidence="1">diguanylate cyclase</fullName>
        <ecNumber evidence="1">2.7.7.65</ecNumber>
    </recommendedName>
</protein>
<evidence type="ECO:0000256" key="3">
    <source>
        <dbReference type="PROSITE-ProRule" id="PRU00169"/>
    </source>
</evidence>
<evidence type="ECO:0000259" key="4">
    <source>
        <dbReference type="PROSITE" id="PS50110"/>
    </source>
</evidence>
<dbReference type="CDD" id="cd01949">
    <property type="entry name" value="GGDEF"/>
    <property type="match status" value="1"/>
</dbReference>
<dbReference type="GO" id="GO:0052621">
    <property type="term" value="F:diguanylate cyclase activity"/>
    <property type="evidence" value="ECO:0007669"/>
    <property type="project" value="UniProtKB-EC"/>
</dbReference>
<dbReference type="SMART" id="SM00267">
    <property type="entry name" value="GGDEF"/>
    <property type="match status" value="1"/>
</dbReference>
<keyword evidence="7" id="KW-1185">Reference proteome</keyword>
<evidence type="ECO:0000256" key="1">
    <source>
        <dbReference type="ARBA" id="ARBA00012528"/>
    </source>
</evidence>
<dbReference type="GO" id="GO:0000160">
    <property type="term" value="P:phosphorelay signal transduction system"/>
    <property type="evidence" value="ECO:0007669"/>
    <property type="project" value="InterPro"/>
</dbReference>
<dbReference type="InterPro" id="IPR011006">
    <property type="entry name" value="CheY-like_superfamily"/>
</dbReference>
<dbReference type="RefSeq" id="WP_014802858.1">
    <property type="nucleotide sequence ID" value="NC_018020.1"/>
</dbReference>
<evidence type="ECO:0000313" key="6">
    <source>
        <dbReference type="EMBL" id="AFM12347.1"/>
    </source>
</evidence>
<dbReference type="SMART" id="SM00448">
    <property type="entry name" value="REC"/>
    <property type="match status" value="1"/>
</dbReference>
<dbReference type="PANTHER" id="PTHR45138">
    <property type="entry name" value="REGULATORY COMPONENTS OF SENSORY TRANSDUCTION SYSTEM"/>
    <property type="match status" value="1"/>
</dbReference>
<evidence type="ECO:0000313" key="7">
    <source>
        <dbReference type="Proteomes" id="UP000006048"/>
    </source>
</evidence>
<accession>I4B4Z0</accession>
<dbReference type="NCBIfam" id="TIGR00254">
    <property type="entry name" value="GGDEF"/>
    <property type="match status" value="1"/>
</dbReference>
<dbReference type="InterPro" id="IPR050469">
    <property type="entry name" value="Diguanylate_Cyclase"/>
</dbReference>
<dbReference type="GO" id="GO:0005886">
    <property type="term" value="C:plasma membrane"/>
    <property type="evidence" value="ECO:0007669"/>
    <property type="project" value="TreeGrafter"/>
</dbReference>
<sequence length="310" mass="35623">MSELATDPVQPRRVLVVDDSEVEGLYIQALLQPEFTVIVANNLIAFWAHMAEEAPDLILLDVMMKEITGFELAQQLKRNHEYKAIPIIFVTSLDQAGDIERGFEVGGHDYVKKPFLTQELRARVRSALRLKNLEHDLRMRSVTDYLTGAYNRRYFFEAVNSNLSYAQRMRRNLCIAVLDIDFFKKINDEYGHEAGDAVLVHFTNTIRDQIRKYDILARFGGEEFVIQFFDCTIAKCVDMLNRVKNKLIETPCITGGRTINYTFSAGLASLEEIAPKEPIERLIEQADRRLYHAKETGRNRFVTEAKPEPA</sequence>
<dbReference type="AlphaFoldDB" id="I4B4Z0"/>
<dbReference type="SUPFAM" id="SSF55073">
    <property type="entry name" value="Nucleotide cyclase"/>
    <property type="match status" value="1"/>
</dbReference>
<dbReference type="KEGG" id="tpx:Turpa_1699"/>
<dbReference type="OrthoDB" id="9805474at2"/>
<feature type="domain" description="Response regulatory" evidence="4">
    <location>
        <begin position="13"/>
        <end position="128"/>
    </location>
</feature>
<organism evidence="6 7">
    <name type="scientific">Turneriella parva (strain ATCC BAA-1111 / DSM 21527 / NCTC 11395 / H)</name>
    <name type="common">Leptospira parva</name>
    <dbReference type="NCBI Taxonomy" id="869212"/>
    <lineage>
        <taxon>Bacteria</taxon>
        <taxon>Pseudomonadati</taxon>
        <taxon>Spirochaetota</taxon>
        <taxon>Spirochaetia</taxon>
        <taxon>Leptospirales</taxon>
        <taxon>Leptospiraceae</taxon>
        <taxon>Turneriella</taxon>
    </lineage>
</organism>
<dbReference type="HOGENOM" id="CLU_000445_11_28_12"/>
<reference evidence="6 7" key="1">
    <citation type="submission" date="2012-06" db="EMBL/GenBank/DDBJ databases">
        <title>The complete chromosome of genome of Turneriella parva DSM 21527.</title>
        <authorList>
            <consortium name="US DOE Joint Genome Institute (JGI-PGF)"/>
            <person name="Lucas S."/>
            <person name="Han J."/>
            <person name="Lapidus A."/>
            <person name="Bruce D."/>
            <person name="Goodwin L."/>
            <person name="Pitluck S."/>
            <person name="Peters L."/>
            <person name="Kyrpides N."/>
            <person name="Mavromatis K."/>
            <person name="Ivanova N."/>
            <person name="Mikhailova N."/>
            <person name="Chertkov O."/>
            <person name="Detter J.C."/>
            <person name="Tapia R."/>
            <person name="Han C."/>
            <person name="Land M."/>
            <person name="Hauser L."/>
            <person name="Markowitz V."/>
            <person name="Cheng J.-F."/>
            <person name="Hugenholtz P."/>
            <person name="Woyke T."/>
            <person name="Wu D."/>
            <person name="Gronow S."/>
            <person name="Wellnitz S."/>
            <person name="Brambilla E."/>
            <person name="Klenk H.-P."/>
            <person name="Eisen J.A."/>
        </authorList>
    </citation>
    <scope>NUCLEOTIDE SEQUENCE [LARGE SCALE GENOMIC DNA]</scope>
    <source>
        <strain evidence="7">ATCC BAA-1111 / DSM 21527 / NCTC 11395 / H</strain>
    </source>
</reference>
<gene>
    <name evidence="6" type="ordered locus">Turpa_1699</name>
</gene>
<dbReference type="InterPro" id="IPR029787">
    <property type="entry name" value="Nucleotide_cyclase"/>
</dbReference>
<dbReference type="SUPFAM" id="SSF52172">
    <property type="entry name" value="CheY-like"/>
    <property type="match status" value="1"/>
</dbReference>
<dbReference type="EMBL" id="CP002959">
    <property type="protein sequence ID" value="AFM12347.1"/>
    <property type="molecule type" value="Genomic_DNA"/>
</dbReference>
<dbReference type="Gene3D" id="3.30.70.270">
    <property type="match status" value="1"/>
</dbReference>
<dbReference type="Pfam" id="PF00072">
    <property type="entry name" value="Response_reg"/>
    <property type="match status" value="1"/>
</dbReference>
<dbReference type="EC" id="2.7.7.65" evidence="1"/>
<comment type="catalytic activity">
    <reaction evidence="2">
        <text>2 GTP = 3',3'-c-di-GMP + 2 diphosphate</text>
        <dbReference type="Rhea" id="RHEA:24898"/>
        <dbReference type="ChEBI" id="CHEBI:33019"/>
        <dbReference type="ChEBI" id="CHEBI:37565"/>
        <dbReference type="ChEBI" id="CHEBI:58805"/>
        <dbReference type="EC" id="2.7.7.65"/>
    </reaction>
</comment>
<dbReference type="Pfam" id="PF00990">
    <property type="entry name" value="GGDEF"/>
    <property type="match status" value="1"/>
</dbReference>
<dbReference type="Gene3D" id="3.40.50.2300">
    <property type="match status" value="1"/>
</dbReference>
<evidence type="ECO:0000259" key="5">
    <source>
        <dbReference type="PROSITE" id="PS50887"/>
    </source>
</evidence>
<dbReference type="InterPro" id="IPR000160">
    <property type="entry name" value="GGDEF_dom"/>
</dbReference>
<proteinExistence type="predicted"/>
<feature type="domain" description="GGDEF" evidence="5">
    <location>
        <begin position="171"/>
        <end position="306"/>
    </location>
</feature>
<dbReference type="GO" id="GO:1902201">
    <property type="term" value="P:negative regulation of bacterial-type flagellum-dependent cell motility"/>
    <property type="evidence" value="ECO:0007669"/>
    <property type="project" value="TreeGrafter"/>
</dbReference>
<dbReference type="PANTHER" id="PTHR45138:SF9">
    <property type="entry name" value="DIGUANYLATE CYCLASE DGCM-RELATED"/>
    <property type="match status" value="1"/>
</dbReference>
<dbReference type="InterPro" id="IPR043128">
    <property type="entry name" value="Rev_trsase/Diguanyl_cyclase"/>
</dbReference>
<dbReference type="GO" id="GO:0043709">
    <property type="term" value="P:cell adhesion involved in single-species biofilm formation"/>
    <property type="evidence" value="ECO:0007669"/>
    <property type="project" value="TreeGrafter"/>
</dbReference>
<dbReference type="InterPro" id="IPR001789">
    <property type="entry name" value="Sig_transdc_resp-reg_receiver"/>
</dbReference>